<dbReference type="InterPro" id="IPR041589">
    <property type="entry name" value="DNAH3_AAA_lid_1"/>
</dbReference>
<evidence type="ECO:0000256" key="6">
    <source>
        <dbReference type="ARBA" id="ARBA00022741"/>
    </source>
</evidence>
<protein>
    <recommendedName>
        <fullName evidence="17">Dynein axonemal heavy chain 7</fullName>
    </recommendedName>
    <alternativeName>
        <fullName evidence="19">Axonemal beta dynein heavy chain 7</fullName>
    </alternativeName>
    <alternativeName>
        <fullName evidence="18">Ciliary dynein heavy chain 7</fullName>
    </alternativeName>
</protein>
<dbReference type="Pfam" id="PF18198">
    <property type="entry name" value="AAA_lid_11"/>
    <property type="match status" value="1"/>
</dbReference>
<dbReference type="PANTHER" id="PTHR45703:SF1">
    <property type="entry name" value="DYNEINS HEAVY CHAIN"/>
    <property type="match status" value="1"/>
</dbReference>
<evidence type="ECO:0000256" key="1">
    <source>
        <dbReference type="ARBA" id="ARBA00004611"/>
    </source>
</evidence>
<dbReference type="FunFam" id="3.40.50.300:FF:000223">
    <property type="entry name" value="Dynein heavy chain 3, axonemal"/>
    <property type="match status" value="1"/>
</dbReference>
<dbReference type="FunFam" id="1.20.58.1120:FF:000005">
    <property type="entry name" value="Dynein, axonemal, heavy chain 12"/>
    <property type="match status" value="1"/>
</dbReference>
<dbReference type="Gene3D" id="1.20.58.1120">
    <property type="match status" value="1"/>
</dbReference>
<dbReference type="Gene3D" id="1.10.287.2620">
    <property type="match status" value="1"/>
</dbReference>
<dbReference type="InterPro" id="IPR041466">
    <property type="entry name" value="Dynein_AAA5_ext"/>
</dbReference>
<dbReference type="GO" id="GO:0005524">
    <property type="term" value="F:ATP binding"/>
    <property type="evidence" value="ECO:0007669"/>
    <property type="project" value="UniProtKB-KW"/>
</dbReference>
<dbReference type="InterPro" id="IPR004273">
    <property type="entry name" value="Dynein_heavy_D6_P-loop"/>
</dbReference>
<dbReference type="InterPro" id="IPR013602">
    <property type="entry name" value="Dynein_heavy_linker"/>
</dbReference>
<dbReference type="Gene3D" id="1.10.8.710">
    <property type="match status" value="1"/>
</dbReference>
<keyword evidence="3" id="KW-0963">Cytoplasm</keyword>
<feature type="domain" description="Dynein heavy chain C-terminal" evidence="31">
    <location>
        <begin position="3741"/>
        <end position="4041"/>
    </location>
</feature>
<evidence type="ECO:0000256" key="15">
    <source>
        <dbReference type="ARBA" id="ARBA00023273"/>
    </source>
</evidence>
<organism evidence="32 33">
    <name type="scientific">Chloropicon primus</name>
    <dbReference type="NCBI Taxonomy" id="1764295"/>
    <lineage>
        <taxon>Eukaryota</taxon>
        <taxon>Viridiplantae</taxon>
        <taxon>Chlorophyta</taxon>
        <taxon>Chloropicophyceae</taxon>
        <taxon>Chloropicales</taxon>
        <taxon>Chloropicaceae</taxon>
        <taxon>Chloropicon</taxon>
    </lineage>
</organism>
<feature type="domain" description="Dynein heavy chain hydrolytic ATP-binding dynein motor region" evidence="24">
    <location>
        <begin position="1328"/>
        <end position="1656"/>
    </location>
</feature>
<dbReference type="GO" id="GO:0060271">
    <property type="term" value="P:cilium assembly"/>
    <property type="evidence" value="ECO:0007669"/>
    <property type="project" value="UniProtKB-ARBA"/>
</dbReference>
<dbReference type="SUPFAM" id="SSF52540">
    <property type="entry name" value="P-loop containing nucleoside triphosphate hydrolases"/>
    <property type="match status" value="4"/>
</dbReference>
<accession>A0A5B8MFR9</accession>
<evidence type="ECO:0000256" key="8">
    <source>
        <dbReference type="ARBA" id="ARBA00022840"/>
    </source>
</evidence>
<dbReference type="FunFam" id="1.20.140.100:FF:000004">
    <property type="entry name" value="Dynein axonemal heavy chain 6"/>
    <property type="match status" value="1"/>
</dbReference>
<dbReference type="OrthoDB" id="5593012at2759"/>
<dbReference type="InterPro" id="IPR035699">
    <property type="entry name" value="AAA_6"/>
</dbReference>
<keyword evidence="13" id="KW-0505">Motor protein</keyword>
<keyword evidence="4" id="KW-0493">Microtubule</keyword>
<dbReference type="Pfam" id="PF18199">
    <property type="entry name" value="Dynein_C"/>
    <property type="match status" value="1"/>
</dbReference>
<dbReference type="STRING" id="1764295.A0A5B8MFR9"/>
<dbReference type="Pfam" id="PF17857">
    <property type="entry name" value="AAA_lid_1"/>
    <property type="match status" value="1"/>
</dbReference>
<dbReference type="GO" id="GO:0005874">
    <property type="term" value="C:microtubule"/>
    <property type="evidence" value="ECO:0007669"/>
    <property type="project" value="UniProtKB-KW"/>
</dbReference>
<dbReference type="InterPro" id="IPR035706">
    <property type="entry name" value="AAA_9"/>
</dbReference>
<feature type="domain" description="Dynein heavy chain linker" evidence="23">
    <location>
        <begin position="779"/>
        <end position="1191"/>
    </location>
</feature>
<evidence type="ECO:0000313" key="32">
    <source>
        <dbReference type="EMBL" id="QDZ19151.1"/>
    </source>
</evidence>
<sequence>MERAMEDPFSKEEDKLSEKLIFDLSSVKTNVNGYHEDPPKYVQNQEKALADLLKNVSHSLPPLLNEQALFTKTVCFGDINDLFYHSPSNRIGTKLSPKSKFAAGKLFEEVKVSANGQKKAKRVKGRSKSPDSPLDGESDNKWELTTSDLQTDQKDAIREAIMKYHYYIEHGISEEYLAPYQEFWKTVIFSLVPSSPPRNVSQEYYDNLISESLEDIDRDYRYSAKKAIVDYVVKDRIERDRLFIQPLEMPLTHLENLQKTRTREVVWRELPYEWHDNVDESRERIAWTLQTLSRNAIELSNIWHIHFEHRLLVDVSSSDFLSKLPFTVHDFQEFEVRCCEHMRGLLYTSWLPKNGDVFRRIIPICINGDAEAYYRSISILQSNQLHGLVLGSMREYVRFLETYEPVDEIDPTGDTLLWARSPLFRLKLHVKDECLPVYEPSFSEVEDCVCKIMEGFIQAVMGIPKVGMAAGSRRNVHISALSLESDAVSNALDQVSTVLQRNATAPKKLLELFDDYLYILSMDLDKFLVKYDSEGHSIEEYGETIDKYMDASETVQNICTNEVRTGLYLIDCVGLKTSLSNKAKDIANKLLDQICSKIRESNLQICDAYSTIYSEITKSSKTAEDVLDLKAYIKRSVGEQDELQRQIAENKSNESFLFNYRFATQESDFSLAMKTYEWPKNMVEIMRKATQKATQEHRSFEDELKGRRSKFSETLLKYEEEILLYEELGSEKDMLRKNQISTEASTISQKLSVAVEESEEINRLEKLFGWPVTKFTKVNQLITKLDPFLNLWNISAQFYDNYADWMNGPFSKLDPEEITADVGEQFRRMYKLCKIFGGSAGGPELEKPLLAANTTIDKIKKFQENLPLMSAICNEGLRARHWAKLSEIVGFEMKKDETTSFSRLLDRQIAVHYEKIQEVSDFASREWTLEKTLDKMDEEWNGITLDSADWKETGTYILKGGPVDEAQTLLDDHIVKTQAMTGSPFAVPFKERLDPWEKTLLLLQDILDQWLKCQSKWIYLEPIFGSEEIMKQIPKEGGAFRDMDLTWRDIMEIAHADPIVMNIVKIPGLLDKLTNANECLDVVEKGLNDFLETKKVAFPRFYFLSNDELLEILSEGKIPLNVQPFVKKCFESMKDLQFQDSDGTIVAMNSVEGETVPFPEPVDPEKSRAVEVWLLEVEEQMRAALHKVAGEAIEAYTGAERSKWILEWPGQLVLNCSQVHWTSEVNEAIRSGGAKGLQDYSTKCTEELNKIVDLVRGDLSSLERKTCGALVVIDVHARDVVQSMADDSVSEEKDFKWQSQLRYYWEHDDKRYKAKTIMVRMINAEAYYGYEYYGNSGRLVITPLTDRCYRTLMGAIHMCLGGAPAGPAGTGKTETTKDLAKALAIQCVVFNCSDGLDYKAMGKFFKGLACSGAWACFDEFNRIELEVLSVVAQQVLTIQRAVAAGLKRFTFEGSELKLVLTCNVFITMNPGYAGRSELPDNLKALFRDVAMMVPDYALIAEIILYSFGYLEARPMARKLVQTYKLCSEQLSSQDHYDYGMRAVMAVLRAAGNLKRSDDLKNEPEDALMLKAIIDVNLPKFLDQDVPLFEGILSDLFPGVSMPQADYVKFKEALVESCKKYNLQPLDTFFTKVIQLYEMIIVRHGLMIVGESFGMKTAAYKVLATALTDLNSKGLLGEQKTKYYVLNPKSVTMGQLYGQDDPVSKEWTDGVLAVLFRNAARDTSPDRKWLMFDGPVDAIWIENMNTVLDDNKKLCLNSGEIIAMAGLMNMIFEVADLAVASPATVSRCGMVYVQPSLLGWRPPVESWMNTLPPGLTESHKEHIISLFDWLVPPALRIVTKMCKMPVALQEINLIMSLTRLLESLLDEFQDPELIQGMNENLVFCWLQCLFLFSLVWSVGSSVNEEGRKIFDKNLRKILLNDTPNNLKPFVKAPSVKLVQLFPDSKSVFDFTFEKKKGKWLPWLDTVEKQALDPEAEFTDIIVQTVDTVRYTYLVDILLRHGHHCMLVGPTGTGKSVYIKKHLQYGMDATKYSSMLCNFSAQTSANMTQDIIDGKLDKRRKGIFGPPIGKKMMIFVDDVNMPQVEVYGAQPPIEILRQWMDHSGWYDRKELTFRTLLDIQFIAAMGPPGGGRNAITNRFTRHFSVMNVAAFDTETLSLIFSNIVDWWMSKCSISDSLARFKNPLVQSSIHIYQTAQKELLPTPTKSHYTFNLRDLSKVFQGVVASEDAVSDSGKLVRLWTHETFRVYYDRLVSDEDRSWMLELCHETVDNIFKEKFHKLVSKGNTDLAVQEAVRQVLFANFMIPGQDPKKYDEVESPDALLTIVQEYLGDYNATSKSPMQLVLFLFALEHISRICRVISMSGGHALLVGLGGSGRQSLAKLAAFIEEYTIFQVEMSRSYGKVEWHEDLKKVLKLAGEANKKVVFLFSDTQIKEEGMVEDISNLLNTYEVPNLFVSGDLATIFENIRVKAKQAGMDGTRTQLYNFFLQEIKKNFHIILSFSPVGDDFRERLRKFPALVNCCTIDWFTAWPQDALASVATEFLDDLPVPDDKVIKSVQETVVLFHSSIHKLSTKFKNEMRRINYVTPTSYLELLAFYKEVLNDRQGSVMTVKKRYEVGLEKLEFTESSVQAMQEELVALQPQLVQSTKETEEAMEIIAKETVEADKVKSVVEKEESAASKEAAKVQAIKSECESDLAEALPLLEGALKALDTLTKGDIAEVKGMKSPPAVVKLVMEAVCVIKGQKPARVKDKDSGKMVDDYWETSKKLIIEANFLQSLKEYDKDNIPPNIITKIRVYVQNPDFDPEKVKSASKAAFGLCCWVRAMESYDRVAKVVAPKKVALAQAEKDLEVVLAALKIKQDELQVVLDKLAALDADLTQKKAKKEQLEADVELCKVKLDRAQKLIAGLGGEKARWTQAAVDLGEQYQALTGDCLLGAGQIAYLGPFTQTYRDEVLEQWITKCQEEGIQCSPSFSLVKVLGDPVKIRAWNIQGLPKDDFSTENAISLTIGRRWPLCIDPQGLANKWIRNMEKDRKLYVVKLTDSDYLRTLETCIQYGNPVLLENVGESLDPTLEGLLQKQLFKQGGVMCIKLGDAVVEYSKDFKFYMTTKLRNPHYPPEICVKVNLLNFVTTPEGLEDQLLGIVVAKERPDLEEEKNRLIISGAENKKKLKEIEDEILRVLSTSEGNILEDQAAVEILQKAKMTSDDISEKQKIADETELKIDEARKGYKPIAKHCTTLFFCVTDLANIDPMYQYSLAWFVSLFVRSIQDSEKSEDLSQRLKFLADHFTYFLYVNVCRSLFEKDKLLFAFQLTSKLEIAKGNIDAGQLRFLLTGGVALGENPNENPAPGWISTKMWDEMCRLSAFSDYEGLKEDISNDPDLWKPIYDASDPSTERLTSQWEDKLSQFQKLLVLRSFRPDKIIPAVTNYVSHVMGEKYVAPIPFNLEPCFQDSDAYTPLLFILSPGSDPMANLLRFADQEKVKVESVSLGQGQGPVAMKWIEQGIKDGFWVVLQNCHLAKSFLPTLESVAEKRLIPGKVHENFRLWLTSYPSPLFPIPILEKAVKMTNEAPKGLKAGLLRTYLLDPVCESDFFDTCVKDGEFRKLMFSLAFFHSVIVERKKFGAVGFNIPYQFNENDLRISIRQLKMFLDEYDDVPFPTLSYTCGECNYGGKVTDGHDRHTLMTLLSSFYSEDCLQEGHSLSPSGMYKIPKQTAYEGYLDIIKSFPLLAKPEVFGLHDNADISKDLQESNLLLESLMLTQSSDSSGGGSSYEETVQSITEEILNKLSPEFDIEVAGQKFPQDYHNSMNTVLVQELGRFNRLLTKVRSTMTNLGKALKGLALMNDELDTTSKALFDGKIPPPWMKRSFPSLKPVGSYVKEVQERIQFFNDWINDGEPVVFWLPGFFFTQAFLTASKQNYARRYTVEIDKIDLDFVVRDGEEEFKEPPKDGVYCKGIFIEACKWDEDNHVLGESEPKVLFTQFPVIWMFPTEIDKIKASKSYTCPLYKTTDRRGILSTTGHSTNFVCDIRVPTDCDAGHWTRRGVAMFLALPE</sequence>
<evidence type="ECO:0000256" key="13">
    <source>
        <dbReference type="ARBA" id="ARBA00023175"/>
    </source>
</evidence>
<dbReference type="FunFam" id="1.10.8.720:FF:000001">
    <property type="entry name" value="dynein heavy chain 7, axonemal"/>
    <property type="match status" value="1"/>
</dbReference>
<dbReference type="FunFam" id="3.40.50.300:FF:001328">
    <property type="entry name" value="Dynein heavy chain 6, axonemal"/>
    <property type="match status" value="1"/>
</dbReference>
<dbReference type="InterPro" id="IPR042222">
    <property type="entry name" value="Dynein_2_N"/>
</dbReference>
<evidence type="ECO:0000259" key="25">
    <source>
        <dbReference type="Pfam" id="PF12777"/>
    </source>
</evidence>
<dbReference type="FunFam" id="3.40.50.300:FF:000044">
    <property type="entry name" value="Dynein heavy chain 5, axonemal"/>
    <property type="match status" value="1"/>
</dbReference>
<feature type="compositionally biased region" description="Basic residues" evidence="21">
    <location>
        <begin position="118"/>
        <end position="127"/>
    </location>
</feature>
<dbReference type="Pfam" id="PF03028">
    <property type="entry name" value="Dynein_heavy"/>
    <property type="match status" value="1"/>
</dbReference>
<dbReference type="Pfam" id="PF12777">
    <property type="entry name" value="MT"/>
    <property type="match status" value="1"/>
</dbReference>
<dbReference type="Gene3D" id="6.10.140.1060">
    <property type="match status" value="1"/>
</dbReference>
<dbReference type="FunFam" id="3.40.50.300:FF:002141">
    <property type="entry name" value="Dynein heavy chain"/>
    <property type="match status" value="1"/>
</dbReference>
<evidence type="ECO:0000256" key="19">
    <source>
        <dbReference type="ARBA" id="ARBA00082102"/>
    </source>
</evidence>
<keyword evidence="10" id="KW-0243">Dynein</keyword>
<dbReference type="FunFam" id="3.20.180.20:FF:000003">
    <property type="entry name" value="Dynein heavy chain 12, axonemal"/>
    <property type="match status" value="1"/>
</dbReference>
<evidence type="ECO:0000259" key="29">
    <source>
        <dbReference type="Pfam" id="PF17857"/>
    </source>
</evidence>
<dbReference type="FunFam" id="1.10.8.1220:FF:000001">
    <property type="entry name" value="Dynein axonemal heavy chain 5"/>
    <property type="match status" value="1"/>
</dbReference>
<evidence type="ECO:0000256" key="12">
    <source>
        <dbReference type="ARBA" id="ARBA00023069"/>
    </source>
</evidence>
<dbReference type="InterPro" id="IPR043157">
    <property type="entry name" value="Dynein_AAA1S"/>
</dbReference>
<feature type="domain" description="Dynein heavy chain AAA module D4" evidence="26">
    <location>
        <begin position="2337"/>
        <end position="2595"/>
    </location>
</feature>
<evidence type="ECO:0000256" key="11">
    <source>
        <dbReference type="ARBA" id="ARBA00023054"/>
    </source>
</evidence>
<feature type="domain" description="Dynein heavy chain 3 AAA+ lid" evidence="29">
    <location>
        <begin position="2182"/>
        <end position="2271"/>
    </location>
</feature>
<comment type="similarity">
    <text evidence="2">Belongs to the dynein heavy chain family.</text>
</comment>
<dbReference type="InterPro" id="IPR042228">
    <property type="entry name" value="Dynein_linker_3"/>
</dbReference>
<keyword evidence="6" id="KW-0547">Nucleotide-binding</keyword>
<feature type="domain" description="Dynein heavy chain AAA 5 extension" evidence="28">
    <location>
        <begin position="1824"/>
        <end position="1962"/>
    </location>
</feature>
<evidence type="ECO:0000256" key="10">
    <source>
        <dbReference type="ARBA" id="ARBA00023017"/>
    </source>
</evidence>
<feature type="domain" description="Dynein heavy chain ATP-binding dynein motor region" evidence="27">
    <location>
        <begin position="2982"/>
        <end position="3203"/>
    </location>
</feature>
<dbReference type="Gene3D" id="1.20.140.100">
    <property type="entry name" value="Dynein heavy chain, N-terminal domain 2"/>
    <property type="match status" value="1"/>
</dbReference>
<dbReference type="FunFam" id="3.10.490.20:FF:000001">
    <property type="entry name" value="dynein heavy chain 7, axonemal"/>
    <property type="match status" value="1"/>
</dbReference>
<evidence type="ECO:0000256" key="18">
    <source>
        <dbReference type="ARBA" id="ARBA00078543"/>
    </source>
</evidence>
<dbReference type="Gene3D" id="1.10.8.1220">
    <property type="match status" value="1"/>
</dbReference>
<feature type="region of interest" description="Disordered" evidence="21">
    <location>
        <begin position="118"/>
        <end position="147"/>
    </location>
</feature>
<keyword evidence="12" id="KW-0969">Cilium</keyword>
<dbReference type="Gene3D" id="1.10.8.720">
    <property type="entry name" value="Region D6 of dynein motor"/>
    <property type="match status" value="1"/>
</dbReference>
<dbReference type="InterPro" id="IPR026983">
    <property type="entry name" value="DHC"/>
</dbReference>
<dbReference type="FunFam" id="1.10.472.130:FF:000005">
    <property type="entry name" value="Dynein axonemal heavy chain 7"/>
    <property type="match status" value="1"/>
</dbReference>
<dbReference type="Gene3D" id="1.20.1270.280">
    <property type="match status" value="1"/>
</dbReference>
<evidence type="ECO:0000256" key="2">
    <source>
        <dbReference type="ARBA" id="ARBA00008887"/>
    </source>
</evidence>
<dbReference type="FunFam" id="1.20.920.30:FF:000002">
    <property type="entry name" value="Dynein axonemal heavy chain 3"/>
    <property type="match status" value="1"/>
</dbReference>
<evidence type="ECO:0000256" key="16">
    <source>
        <dbReference type="ARBA" id="ARBA00062885"/>
    </source>
</evidence>
<keyword evidence="15" id="KW-0966">Cell projection</keyword>
<comment type="subcellular location">
    <subcellularLocation>
        <location evidence="1">Cytoplasm</location>
        <location evidence="1">Cytoskeleton</location>
        <location evidence="1">Flagellum axoneme</location>
    </subcellularLocation>
</comment>
<keyword evidence="5" id="KW-0677">Repeat</keyword>
<evidence type="ECO:0000256" key="21">
    <source>
        <dbReference type="SAM" id="MobiDB-lite"/>
    </source>
</evidence>
<keyword evidence="7" id="KW-0970">Cilium biogenesis/degradation</keyword>
<dbReference type="InterPro" id="IPR027417">
    <property type="entry name" value="P-loop_NTPase"/>
</dbReference>
<dbReference type="Gene3D" id="1.20.920.20">
    <property type="match status" value="1"/>
</dbReference>
<dbReference type="PANTHER" id="PTHR45703">
    <property type="entry name" value="DYNEIN HEAVY CHAIN"/>
    <property type="match status" value="1"/>
</dbReference>
<feature type="domain" description="Dynein heavy chain AAA lid" evidence="30">
    <location>
        <begin position="3596"/>
        <end position="3734"/>
    </location>
</feature>
<evidence type="ECO:0000256" key="7">
    <source>
        <dbReference type="ARBA" id="ARBA00022794"/>
    </source>
</evidence>
<evidence type="ECO:0000256" key="5">
    <source>
        <dbReference type="ARBA" id="ARBA00022737"/>
    </source>
</evidence>
<evidence type="ECO:0000256" key="17">
    <source>
        <dbReference type="ARBA" id="ARBA00071816"/>
    </source>
</evidence>
<keyword evidence="9" id="KW-0282">Flagellum</keyword>
<dbReference type="Proteomes" id="UP000316726">
    <property type="component" value="Chromosome 2"/>
</dbReference>
<evidence type="ECO:0000256" key="9">
    <source>
        <dbReference type="ARBA" id="ARBA00022846"/>
    </source>
</evidence>
<gene>
    <name evidence="32" type="ORF">A3770_02p16690</name>
</gene>
<dbReference type="InterPro" id="IPR042219">
    <property type="entry name" value="AAA_lid_11_sf"/>
</dbReference>
<dbReference type="FunFam" id="1.10.8.710:FF:000004">
    <property type="entry name" value="Dynein axonemal heavy chain 6"/>
    <property type="match status" value="1"/>
</dbReference>
<dbReference type="FunFam" id="1.20.920.20:FF:000006">
    <property type="entry name" value="Dynein, axonemal, heavy chain 6"/>
    <property type="match status" value="1"/>
</dbReference>
<dbReference type="FunFam" id="1.20.1270.280:FF:000001">
    <property type="entry name" value="dynein heavy chain 7, axonemal"/>
    <property type="match status" value="1"/>
</dbReference>
<evidence type="ECO:0000259" key="23">
    <source>
        <dbReference type="Pfam" id="PF08393"/>
    </source>
</evidence>
<dbReference type="Gene3D" id="1.20.920.30">
    <property type="match status" value="1"/>
</dbReference>
<evidence type="ECO:0000259" key="22">
    <source>
        <dbReference type="Pfam" id="PF03028"/>
    </source>
</evidence>
<feature type="coiled-coil region" evidence="20">
    <location>
        <begin position="2838"/>
        <end position="2900"/>
    </location>
</feature>
<dbReference type="Pfam" id="PF12781">
    <property type="entry name" value="AAA_9"/>
    <property type="match status" value="1"/>
</dbReference>
<dbReference type="InterPro" id="IPR041228">
    <property type="entry name" value="Dynein_C"/>
</dbReference>
<evidence type="ECO:0000259" key="31">
    <source>
        <dbReference type="Pfam" id="PF18199"/>
    </source>
</evidence>
<evidence type="ECO:0000259" key="28">
    <source>
        <dbReference type="Pfam" id="PF17852"/>
    </source>
</evidence>
<evidence type="ECO:0000256" key="3">
    <source>
        <dbReference type="ARBA" id="ARBA00022490"/>
    </source>
</evidence>
<dbReference type="FunFam" id="1.10.287.2620:FF:000002">
    <property type="entry name" value="Dynein heavy chain 2, axonemal"/>
    <property type="match status" value="1"/>
</dbReference>
<dbReference type="GO" id="GO:0005858">
    <property type="term" value="C:axonemal dynein complex"/>
    <property type="evidence" value="ECO:0007669"/>
    <property type="project" value="UniProtKB-ARBA"/>
</dbReference>
<dbReference type="GO" id="GO:0003341">
    <property type="term" value="P:cilium movement"/>
    <property type="evidence" value="ECO:0007669"/>
    <property type="project" value="UniProtKB-ARBA"/>
</dbReference>
<dbReference type="GO" id="GO:0045505">
    <property type="term" value="F:dynein intermediate chain binding"/>
    <property type="evidence" value="ECO:0007669"/>
    <property type="project" value="InterPro"/>
</dbReference>
<dbReference type="Gene3D" id="1.10.472.130">
    <property type="match status" value="1"/>
</dbReference>
<feature type="domain" description="Dynein heavy chain region D6 P-loop" evidence="22">
    <location>
        <begin position="3449"/>
        <end position="3561"/>
    </location>
</feature>
<dbReference type="GO" id="GO:0051959">
    <property type="term" value="F:dynein light intermediate chain binding"/>
    <property type="evidence" value="ECO:0007669"/>
    <property type="project" value="InterPro"/>
</dbReference>
<proteinExistence type="inferred from homology"/>
<comment type="subunit">
    <text evidence="16">The dynein complex consists of at least two heavy chains and a number of intermediate and light chains.</text>
</comment>
<dbReference type="InterPro" id="IPR043160">
    <property type="entry name" value="Dynein_C_barrel"/>
</dbReference>
<dbReference type="FunFam" id="3.40.50.300:FF:000362">
    <property type="entry name" value="Dynein, axonemal, heavy chain 6"/>
    <property type="match status" value="1"/>
</dbReference>
<feature type="domain" description="Dynein heavy chain coiled coil stalk" evidence="25">
    <location>
        <begin position="2610"/>
        <end position="2954"/>
    </location>
</feature>
<evidence type="ECO:0000256" key="20">
    <source>
        <dbReference type="SAM" id="Coils"/>
    </source>
</evidence>
<evidence type="ECO:0000256" key="14">
    <source>
        <dbReference type="ARBA" id="ARBA00023212"/>
    </source>
</evidence>
<dbReference type="EMBL" id="CP031035">
    <property type="protein sequence ID" value="QDZ19151.1"/>
    <property type="molecule type" value="Genomic_DNA"/>
</dbReference>
<dbReference type="GO" id="GO:0008569">
    <property type="term" value="F:minus-end-directed microtubule motor activity"/>
    <property type="evidence" value="ECO:0007669"/>
    <property type="project" value="InterPro"/>
</dbReference>
<keyword evidence="14" id="KW-0206">Cytoskeleton</keyword>
<evidence type="ECO:0000259" key="24">
    <source>
        <dbReference type="Pfam" id="PF12774"/>
    </source>
</evidence>
<dbReference type="Gene3D" id="3.20.180.20">
    <property type="entry name" value="Dynein heavy chain, N-terminal domain 2"/>
    <property type="match status" value="1"/>
</dbReference>
<evidence type="ECO:0000259" key="26">
    <source>
        <dbReference type="Pfam" id="PF12780"/>
    </source>
</evidence>
<keyword evidence="11 20" id="KW-0175">Coiled coil</keyword>
<evidence type="ECO:0000256" key="4">
    <source>
        <dbReference type="ARBA" id="ARBA00022701"/>
    </source>
</evidence>
<dbReference type="Gene3D" id="3.10.490.20">
    <property type="match status" value="1"/>
</dbReference>
<dbReference type="Gene3D" id="3.40.50.300">
    <property type="entry name" value="P-loop containing nucleotide triphosphate hydrolases"/>
    <property type="match status" value="5"/>
</dbReference>
<keyword evidence="33" id="KW-1185">Reference proteome</keyword>
<dbReference type="Pfam" id="PF17852">
    <property type="entry name" value="Dynein_AAA_lid"/>
    <property type="match status" value="1"/>
</dbReference>
<evidence type="ECO:0000259" key="27">
    <source>
        <dbReference type="Pfam" id="PF12781"/>
    </source>
</evidence>
<evidence type="ECO:0000259" key="30">
    <source>
        <dbReference type="Pfam" id="PF18198"/>
    </source>
</evidence>
<dbReference type="InterPro" id="IPR024317">
    <property type="entry name" value="Dynein_heavy_chain_D4_dom"/>
</dbReference>
<reference evidence="32 33" key="1">
    <citation type="submission" date="2018-07" db="EMBL/GenBank/DDBJ databases">
        <title>The complete nuclear genome of the prasinophyte Chloropicon primus (CCMP1205).</title>
        <authorList>
            <person name="Pombert J.-F."/>
            <person name="Otis C."/>
            <person name="Turmel M."/>
            <person name="Lemieux C."/>
        </authorList>
    </citation>
    <scope>NUCLEOTIDE SEQUENCE [LARGE SCALE GENOMIC DNA]</scope>
    <source>
        <strain evidence="32 33">CCMP1205</strain>
    </source>
</reference>
<name>A0A5B8MFR9_9CHLO</name>
<dbReference type="Pfam" id="PF12780">
    <property type="entry name" value="AAA_8"/>
    <property type="match status" value="1"/>
</dbReference>
<dbReference type="Pfam" id="PF08393">
    <property type="entry name" value="DHC_N2"/>
    <property type="match status" value="1"/>
</dbReference>
<evidence type="ECO:0000313" key="33">
    <source>
        <dbReference type="Proteomes" id="UP000316726"/>
    </source>
</evidence>
<dbReference type="InterPro" id="IPR024743">
    <property type="entry name" value="Dynein_HC_stalk"/>
</dbReference>
<dbReference type="InterPro" id="IPR041658">
    <property type="entry name" value="AAA_lid_11"/>
</dbReference>
<keyword evidence="8" id="KW-0067">ATP-binding</keyword>
<dbReference type="Pfam" id="PF12775">
    <property type="entry name" value="AAA_7"/>
    <property type="match status" value="1"/>
</dbReference>
<dbReference type="Pfam" id="PF12774">
    <property type="entry name" value="AAA_6"/>
    <property type="match status" value="1"/>
</dbReference>